<evidence type="ECO:0000313" key="1">
    <source>
        <dbReference type="EMBL" id="ASQ29723.1"/>
    </source>
</evidence>
<accession>A0A222MUU6</accession>
<dbReference type="KEGG" id="cavi:CAV_0041"/>
<evidence type="ECO:0000313" key="3">
    <source>
        <dbReference type="Proteomes" id="UP000201169"/>
    </source>
</evidence>
<dbReference type="RefSeq" id="WP_094324515.1">
    <property type="nucleotide sequence ID" value="NZ_CP022347.1"/>
</dbReference>
<keyword evidence="3" id="KW-1185">Reference proteome</keyword>
<dbReference type="Proteomes" id="UP000201169">
    <property type="component" value="Chromosome"/>
</dbReference>
<protein>
    <submittedName>
        <fullName evidence="1">Uncharacterized protein</fullName>
    </submittedName>
</protein>
<evidence type="ECO:0000313" key="2">
    <source>
        <dbReference type="EMBL" id="ASQ31173.1"/>
    </source>
</evidence>
<proteinExistence type="predicted"/>
<sequence length="140" mass="14865">MGEIEDSTSDLKPGDDVTVILKRDPSKDGNIFGQGSNVDFTYSGRSGTAKLALQKDPSTFSSSQGSDMSYYIEGDIFINPGSQLIMNLDSTGSKGLFKLDEGAIKVYNSSLEINDVNNFVIDTTQGGGGITVSNGSTLYK</sequence>
<gene>
    <name evidence="1" type="ORF">CAV_0041</name>
    <name evidence="2" type="ORF">CAV_1567</name>
</gene>
<name>A0A222MUU6_9BACT</name>
<dbReference type="EMBL" id="CP022347">
    <property type="protein sequence ID" value="ASQ29723.1"/>
    <property type="molecule type" value="Genomic_DNA"/>
</dbReference>
<reference evidence="1 3" key="1">
    <citation type="submission" date="2017-07" db="EMBL/GenBank/DDBJ databases">
        <title>Analysis of two Campylobacter avium genomes and identification of a novel hippuricase gene.</title>
        <authorList>
            <person name="Miller W.G."/>
            <person name="Chapman M.H."/>
            <person name="Yee E."/>
            <person name="Revez J."/>
            <person name="Bono J.L."/>
            <person name="Rossi M."/>
        </authorList>
    </citation>
    <scope>NUCLEOTIDE SEQUENCE [LARGE SCALE GENOMIC DNA]</scope>
    <source>
        <strain evidence="1 3">LMG 24591</strain>
    </source>
</reference>
<dbReference type="AlphaFoldDB" id="A0A222MUU6"/>
<organism evidence="1 3">
    <name type="scientific">Campylobacter avium LMG 24591</name>
    <dbReference type="NCBI Taxonomy" id="522484"/>
    <lineage>
        <taxon>Bacteria</taxon>
        <taxon>Pseudomonadati</taxon>
        <taxon>Campylobacterota</taxon>
        <taxon>Epsilonproteobacteria</taxon>
        <taxon>Campylobacterales</taxon>
        <taxon>Campylobacteraceae</taxon>
        <taxon>Campylobacter</taxon>
    </lineage>
</organism>
<dbReference type="EMBL" id="CP022347">
    <property type="protein sequence ID" value="ASQ31173.1"/>
    <property type="molecule type" value="Genomic_DNA"/>
</dbReference>
<dbReference type="KEGG" id="cavi:CAV_1567"/>